<keyword evidence="3" id="KW-1185">Reference proteome</keyword>
<protein>
    <submittedName>
        <fullName evidence="2">Uncharacterized protein</fullName>
    </submittedName>
</protein>
<dbReference type="Proteomes" id="UP000070257">
    <property type="component" value="Unassembled WGS sequence"/>
</dbReference>
<organism evidence="2 3">
    <name type="scientific">candidate division MSBL1 archaeon SCGC-AAA259J03</name>
    <dbReference type="NCBI Taxonomy" id="1698269"/>
    <lineage>
        <taxon>Archaea</taxon>
        <taxon>Methanobacteriati</taxon>
        <taxon>Methanobacteriota</taxon>
        <taxon>candidate division MSBL1</taxon>
    </lineage>
</organism>
<feature type="transmembrane region" description="Helical" evidence="1">
    <location>
        <begin position="220"/>
        <end position="241"/>
    </location>
</feature>
<keyword evidence="1" id="KW-1133">Transmembrane helix</keyword>
<evidence type="ECO:0000313" key="2">
    <source>
        <dbReference type="EMBL" id="KXA98660.1"/>
    </source>
</evidence>
<gene>
    <name evidence="2" type="ORF">AKJ39_01305</name>
</gene>
<proteinExistence type="predicted"/>
<name>A0A656YXH0_9EURY</name>
<comment type="caution">
    <text evidence="2">The sequence shown here is derived from an EMBL/GenBank/DDBJ whole genome shotgun (WGS) entry which is preliminary data.</text>
</comment>
<dbReference type="AlphaFoldDB" id="A0A656YXH0"/>
<evidence type="ECO:0000313" key="3">
    <source>
        <dbReference type="Proteomes" id="UP000070257"/>
    </source>
</evidence>
<sequence length="252" mass="27869">MIKAQVRTAQKTPGNNQKILENIRLPRLRKFRITSFSWNSPRLKISATAELAHRSFENLDLPMRLNSSVDVSEKSIEANASFSATPKGPGLENAGFGLSVSQEDNLALLNASATAEGRMPEKDNLYVVDLSHYMKGVGRKRLQKLENMEFPKGFHVTFQLEVSEGLSVENQPSAPSYCKTGKCRTYVWENQDAVTATTSLLSGESSFVIKSVLEEESQTAFPYVYVALGIVAAVAAASVAYRKRRSSQKEEK</sequence>
<dbReference type="EMBL" id="LHXT01000011">
    <property type="protein sequence ID" value="KXA98660.1"/>
    <property type="molecule type" value="Genomic_DNA"/>
</dbReference>
<accession>A0A656YXH0</accession>
<keyword evidence="1" id="KW-0472">Membrane</keyword>
<keyword evidence="1" id="KW-0812">Transmembrane</keyword>
<reference evidence="2 3" key="1">
    <citation type="journal article" date="2016" name="Sci. Rep.">
        <title>Metabolic traits of an uncultured archaeal lineage -MSBL1- from brine pools of the Red Sea.</title>
        <authorList>
            <person name="Mwirichia R."/>
            <person name="Alam I."/>
            <person name="Rashid M."/>
            <person name="Vinu M."/>
            <person name="Ba-Alawi W."/>
            <person name="Anthony Kamau A."/>
            <person name="Kamanda Ngugi D."/>
            <person name="Goker M."/>
            <person name="Klenk H.P."/>
            <person name="Bajic V."/>
            <person name="Stingl U."/>
        </authorList>
    </citation>
    <scope>NUCLEOTIDE SEQUENCE [LARGE SCALE GENOMIC DNA]</scope>
    <source>
        <strain evidence="2">SCGC-AAA259J03</strain>
    </source>
</reference>
<evidence type="ECO:0000256" key="1">
    <source>
        <dbReference type="SAM" id="Phobius"/>
    </source>
</evidence>